<keyword evidence="8 10" id="KW-0234">DNA repair</keyword>
<dbReference type="GO" id="GO:0140664">
    <property type="term" value="F:ATP-dependent DNA damage sensor activity"/>
    <property type="evidence" value="ECO:0007669"/>
    <property type="project" value="InterPro"/>
</dbReference>
<dbReference type="Proteomes" id="UP000323844">
    <property type="component" value="Chromosome"/>
</dbReference>
<dbReference type="FunFam" id="3.40.50.300:FF:000087">
    <property type="entry name" value="Recombinase RecA"/>
    <property type="match status" value="1"/>
</dbReference>
<feature type="binding site" evidence="10">
    <location>
        <begin position="74"/>
        <end position="81"/>
    </location>
    <ligand>
        <name>ATP</name>
        <dbReference type="ChEBI" id="CHEBI:30616"/>
    </ligand>
</feature>
<proteinExistence type="inferred from homology"/>
<comment type="subcellular location">
    <subcellularLocation>
        <location evidence="10">Cytoplasm</location>
    </subcellularLocation>
</comment>
<evidence type="ECO:0000256" key="3">
    <source>
        <dbReference type="ARBA" id="ARBA00022741"/>
    </source>
</evidence>
<dbReference type="InterPro" id="IPR049428">
    <property type="entry name" value="RecA-like_N"/>
</dbReference>
<dbReference type="EMBL" id="CP043312">
    <property type="protein sequence ID" value="QEK39790.1"/>
    <property type="molecule type" value="Genomic_DNA"/>
</dbReference>
<keyword evidence="9 10" id="KW-0742">SOS response</keyword>
<dbReference type="PROSITE" id="PS00321">
    <property type="entry name" value="RECA_1"/>
    <property type="match status" value="1"/>
</dbReference>
<keyword evidence="7 10" id="KW-0233">DNA recombination</keyword>
<evidence type="ECO:0000259" key="13">
    <source>
        <dbReference type="PROSITE" id="PS50162"/>
    </source>
</evidence>
<feature type="domain" description="RecA family profile 2" evidence="14">
    <location>
        <begin position="209"/>
        <end position="282"/>
    </location>
</feature>
<evidence type="ECO:0000256" key="7">
    <source>
        <dbReference type="ARBA" id="ARBA00023172"/>
    </source>
</evidence>
<dbReference type="GO" id="GO:0006310">
    <property type="term" value="P:DNA recombination"/>
    <property type="evidence" value="ECO:0007669"/>
    <property type="project" value="UniProtKB-UniRule"/>
</dbReference>
<dbReference type="GO" id="GO:0009432">
    <property type="term" value="P:SOS response"/>
    <property type="evidence" value="ECO:0007669"/>
    <property type="project" value="UniProtKB-UniRule"/>
</dbReference>
<dbReference type="KEGG" id="snay:FZC37_02540"/>
<dbReference type="InterPro" id="IPR027417">
    <property type="entry name" value="P-loop_NTPase"/>
</dbReference>
<evidence type="ECO:0000313" key="16">
    <source>
        <dbReference type="Proteomes" id="UP000323844"/>
    </source>
</evidence>
<dbReference type="Pfam" id="PF00154">
    <property type="entry name" value="RecA_N"/>
    <property type="match status" value="1"/>
</dbReference>
<evidence type="ECO:0000313" key="15">
    <source>
        <dbReference type="EMBL" id="QEK39790.1"/>
    </source>
</evidence>
<dbReference type="GO" id="GO:0003697">
    <property type="term" value="F:single-stranded DNA binding"/>
    <property type="evidence" value="ECO:0007669"/>
    <property type="project" value="UniProtKB-UniRule"/>
</dbReference>
<comment type="function">
    <text evidence="10">Can catalyze the hydrolysis of ATP in the presence of single-stranded DNA, the ATP-dependent uptake of single-stranded DNA by duplex DNA, and the ATP-dependent hybridization of homologous single-stranded DNAs. It interacts with LexA causing its activation and leading to its autocatalytic cleavage.</text>
</comment>
<dbReference type="HAMAP" id="MF_00268">
    <property type="entry name" value="RecA"/>
    <property type="match status" value="1"/>
</dbReference>
<dbReference type="InterPro" id="IPR049261">
    <property type="entry name" value="RecA-like_C"/>
</dbReference>
<evidence type="ECO:0000256" key="6">
    <source>
        <dbReference type="ARBA" id="ARBA00023125"/>
    </source>
</evidence>
<dbReference type="GO" id="GO:0005737">
    <property type="term" value="C:cytoplasm"/>
    <property type="evidence" value="ECO:0007669"/>
    <property type="project" value="UniProtKB-SubCell"/>
</dbReference>
<evidence type="ECO:0000259" key="14">
    <source>
        <dbReference type="PROSITE" id="PS50163"/>
    </source>
</evidence>
<dbReference type="PROSITE" id="PS50163">
    <property type="entry name" value="RECA_3"/>
    <property type="match status" value="1"/>
</dbReference>
<dbReference type="NCBIfam" id="TIGR02012">
    <property type="entry name" value="tigrfam_recA"/>
    <property type="match status" value="1"/>
</dbReference>
<keyword evidence="3 10" id="KW-0547">Nucleotide-binding</keyword>
<keyword evidence="4 10" id="KW-0227">DNA damage</keyword>
<gene>
    <name evidence="10 15" type="primary">recA</name>
    <name evidence="15" type="ORF">FZC37_02540</name>
</gene>
<keyword evidence="16" id="KW-1185">Reference proteome</keyword>
<dbReference type="PANTHER" id="PTHR45900">
    <property type="entry name" value="RECA"/>
    <property type="match status" value="1"/>
</dbReference>
<dbReference type="InterPro" id="IPR003593">
    <property type="entry name" value="AAA+_ATPase"/>
</dbReference>
<reference evidence="15 16" key="1">
    <citation type="submission" date="2019-08" db="EMBL/GenBank/DDBJ databases">
        <title>Highly reduced genomes of protist endosymbionts show evolutionary convergence.</title>
        <authorList>
            <person name="George E."/>
            <person name="Husnik F."/>
            <person name="Tashyreva D."/>
            <person name="Prokopchuk G."/>
            <person name="Horak A."/>
            <person name="Kwong W.K."/>
            <person name="Lukes J."/>
            <person name="Keeling P.J."/>
        </authorList>
    </citation>
    <scope>NUCLEOTIDE SEQUENCE [LARGE SCALE GENOMIC DNA]</scope>
    <source>
        <strain evidence="15">1621</strain>
    </source>
</reference>
<dbReference type="PANTHER" id="PTHR45900:SF1">
    <property type="entry name" value="MITOCHONDRIAL DNA REPAIR PROTEIN RECA HOMOLOG-RELATED"/>
    <property type="match status" value="1"/>
</dbReference>
<dbReference type="SUPFAM" id="SSF52540">
    <property type="entry name" value="P-loop containing nucleoside triphosphate hydrolases"/>
    <property type="match status" value="1"/>
</dbReference>
<evidence type="ECO:0000256" key="4">
    <source>
        <dbReference type="ARBA" id="ARBA00022763"/>
    </source>
</evidence>
<dbReference type="SUPFAM" id="SSF54752">
    <property type="entry name" value="RecA protein, C-terminal domain"/>
    <property type="match status" value="1"/>
</dbReference>
<organism evidence="15 16">
    <name type="scientific">Candidatus Sneabacter namystus</name>
    <dbReference type="NCBI Taxonomy" id="2601646"/>
    <lineage>
        <taxon>Bacteria</taxon>
        <taxon>Pseudomonadati</taxon>
        <taxon>Pseudomonadota</taxon>
        <taxon>Alphaproteobacteria</taxon>
        <taxon>Rickettsiales</taxon>
        <taxon>Rickettsiaceae</taxon>
        <taxon>Rickettsieae</taxon>
        <taxon>Candidatus Sneabacter</taxon>
    </lineage>
</organism>
<dbReference type="GO" id="GO:0003684">
    <property type="term" value="F:damaged DNA binding"/>
    <property type="evidence" value="ECO:0007669"/>
    <property type="project" value="UniProtKB-UniRule"/>
</dbReference>
<dbReference type="AlphaFoldDB" id="A0A5C0UJ58"/>
<dbReference type="CDD" id="cd00983">
    <property type="entry name" value="RecA"/>
    <property type="match status" value="1"/>
</dbReference>
<evidence type="ECO:0000256" key="2">
    <source>
        <dbReference type="ARBA" id="ARBA00015553"/>
    </source>
</evidence>
<dbReference type="InterPro" id="IPR020587">
    <property type="entry name" value="RecA_monomer-monomer_interface"/>
</dbReference>
<keyword evidence="5 10" id="KW-0067">ATP-binding</keyword>
<evidence type="ECO:0000256" key="5">
    <source>
        <dbReference type="ARBA" id="ARBA00022840"/>
    </source>
</evidence>
<keyword evidence="6 10" id="KW-0238">DNA-binding</keyword>
<sequence length="355" mass="38465">MTKSNKTQSDNTNKIEALNAAIGQIEKAFGKGSVRTLGEDYKKDIEVVPSGSLALDVALGAGGFPKGRIIEIFGPESSGKTTLALHTIAKTQNNGGTCVFIDAEGTFNSLHAENIGVNMSNLILADSLYSGEDILESVDTLIRSEAVDVIVVDSVAALVPKAEAEGDMGENHIGLHAKLMSQALRKITRSLSHSKCVLIFINQLRKKIGVLYGNPETTPGGEALKFYASVRIDIRRIGGIKEGEVDIGNQIKIKVVKNKVSPPFRIAFTDILFRGGICETSEIVTLGTDLNIIEKAGAWYSYNNTKIGQGKDKAKLYLEENEKVKAEIKDKILSSIFVKDKNNARDKNNAKDKKE</sequence>
<evidence type="ECO:0000256" key="1">
    <source>
        <dbReference type="ARBA" id="ARBA00009391"/>
    </source>
</evidence>
<name>A0A5C0UJ58_9RICK</name>
<dbReference type="InterPro" id="IPR020584">
    <property type="entry name" value="DNA_recomb/repair_RecA_CS"/>
</dbReference>
<dbReference type="PROSITE" id="PS50162">
    <property type="entry name" value="RECA_2"/>
    <property type="match status" value="1"/>
</dbReference>
<dbReference type="InterPro" id="IPR023400">
    <property type="entry name" value="RecA_C_sf"/>
</dbReference>
<accession>A0A5C0UJ58</accession>
<dbReference type="Pfam" id="PF21096">
    <property type="entry name" value="RecA_C"/>
    <property type="match status" value="1"/>
</dbReference>
<dbReference type="GO" id="GO:0006281">
    <property type="term" value="P:DNA repair"/>
    <property type="evidence" value="ECO:0007669"/>
    <property type="project" value="UniProtKB-UniRule"/>
</dbReference>
<dbReference type="OrthoDB" id="9776733at2"/>
<dbReference type="GO" id="GO:0005524">
    <property type="term" value="F:ATP binding"/>
    <property type="evidence" value="ECO:0007669"/>
    <property type="project" value="UniProtKB-UniRule"/>
</dbReference>
<protein>
    <recommendedName>
        <fullName evidence="2 10">Protein RecA</fullName>
    </recommendedName>
    <alternativeName>
        <fullName evidence="10 11">Recombinase A</fullName>
    </alternativeName>
</protein>
<dbReference type="Gene3D" id="3.40.50.300">
    <property type="entry name" value="P-loop containing nucleotide triphosphate hydrolases"/>
    <property type="match status" value="1"/>
</dbReference>
<dbReference type="InterPro" id="IPR013765">
    <property type="entry name" value="DNA_recomb/repair_RecA"/>
</dbReference>
<feature type="domain" description="RecA family profile 1" evidence="13">
    <location>
        <begin position="44"/>
        <end position="204"/>
    </location>
</feature>
<evidence type="ECO:0000256" key="12">
    <source>
        <dbReference type="RuleBase" id="RU004527"/>
    </source>
</evidence>
<evidence type="ECO:0000256" key="11">
    <source>
        <dbReference type="RuleBase" id="RU000526"/>
    </source>
</evidence>
<evidence type="ECO:0000256" key="8">
    <source>
        <dbReference type="ARBA" id="ARBA00023204"/>
    </source>
</evidence>
<dbReference type="InterPro" id="IPR020588">
    <property type="entry name" value="RecA_ATP-bd"/>
</dbReference>
<keyword evidence="10" id="KW-0963">Cytoplasm</keyword>
<dbReference type="PRINTS" id="PR00142">
    <property type="entry name" value="RECA"/>
</dbReference>
<dbReference type="SMART" id="SM00382">
    <property type="entry name" value="AAA"/>
    <property type="match status" value="1"/>
</dbReference>
<evidence type="ECO:0000256" key="10">
    <source>
        <dbReference type="HAMAP-Rule" id="MF_00268"/>
    </source>
</evidence>
<dbReference type="RefSeq" id="WP_148952151.1">
    <property type="nucleotide sequence ID" value="NZ_CP043312.1"/>
</dbReference>
<evidence type="ECO:0000256" key="9">
    <source>
        <dbReference type="ARBA" id="ARBA00023236"/>
    </source>
</evidence>
<comment type="similarity">
    <text evidence="1 10 12">Belongs to the RecA family.</text>
</comment>